<reference evidence="12 13" key="1">
    <citation type="submission" date="2018-12" db="EMBL/GenBank/DDBJ databases">
        <authorList>
            <person name="Criscuolo A."/>
        </authorList>
    </citation>
    <scope>NUCLEOTIDE SEQUENCE [LARGE SCALE GENOMIC DNA]</scope>
    <source>
        <strain evidence="12">ACIP1116281</strain>
    </source>
</reference>
<dbReference type="GO" id="GO:0005576">
    <property type="term" value="C:extracellular region"/>
    <property type="evidence" value="ECO:0007669"/>
    <property type="project" value="TreeGrafter"/>
</dbReference>
<dbReference type="AlphaFoldDB" id="A0A447ICM2"/>
<evidence type="ECO:0000256" key="7">
    <source>
        <dbReference type="ARBA" id="ARBA00022984"/>
    </source>
</evidence>
<keyword evidence="13" id="KW-1185">Reference proteome</keyword>
<name>A0A447ICM2_9HYPH</name>
<keyword evidence="10" id="KW-0732">Signal</keyword>
<evidence type="ECO:0000313" key="13">
    <source>
        <dbReference type="Proteomes" id="UP000268844"/>
    </source>
</evidence>
<keyword evidence="6 9" id="KW-0133">Cell shape</keyword>
<proteinExistence type="inferred from homology"/>
<feature type="active site" description="Nucleophile" evidence="9">
    <location>
        <position position="172"/>
    </location>
</feature>
<dbReference type="FunFam" id="2.40.440.10:FF:000002">
    <property type="entry name" value="L,D-transpeptidase ErfK/SrfK"/>
    <property type="match status" value="1"/>
</dbReference>
<organism evidence="12 13">
    <name type="scientific">Devosia equisanguinis</name>
    <dbReference type="NCBI Taxonomy" id="2490941"/>
    <lineage>
        <taxon>Bacteria</taxon>
        <taxon>Pseudomonadati</taxon>
        <taxon>Pseudomonadota</taxon>
        <taxon>Alphaproteobacteria</taxon>
        <taxon>Hyphomicrobiales</taxon>
        <taxon>Devosiaceae</taxon>
        <taxon>Devosia</taxon>
    </lineage>
</organism>
<dbReference type="Proteomes" id="UP000268844">
    <property type="component" value="Unassembled WGS sequence"/>
</dbReference>
<comment type="pathway">
    <text evidence="1 9">Cell wall biogenesis; peptidoglycan biosynthesis.</text>
</comment>
<dbReference type="GO" id="GO:0071972">
    <property type="term" value="F:peptidoglycan L,D-transpeptidase activity"/>
    <property type="evidence" value="ECO:0007669"/>
    <property type="project" value="TreeGrafter"/>
</dbReference>
<sequence>MSKFRIAMALVMSIFLSVSVILPAAAARWYNPDTNTFEERAVAQQRNRGGSPIKKQIVDYQTSYKPGTIVIETSERRLYLVLEGGKAMKYGIGVGRDGFRWSGTHRISRKAEWPGWTPPPAMRKRVPDLPAYMPGGPENPLGARALYIGSTLYRVHGTSEPWSIGQAVSSGCIRLTNDDVMDLYDRVQVGAQIVVKH</sequence>
<dbReference type="GO" id="GO:0016757">
    <property type="term" value="F:glycosyltransferase activity"/>
    <property type="evidence" value="ECO:0007669"/>
    <property type="project" value="UniProtKB-KW"/>
</dbReference>
<evidence type="ECO:0000256" key="6">
    <source>
        <dbReference type="ARBA" id="ARBA00022960"/>
    </source>
</evidence>
<dbReference type="PANTHER" id="PTHR30582">
    <property type="entry name" value="L,D-TRANSPEPTIDASE"/>
    <property type="match status" value="1"/>
</dbReference>
<dbReference type="GO" id="GO:0018104">
    <property type="term" value="P:peptidoglycan-protein cross-linking"/>
    <property type="evidence" value="ECO:0007669"/>
    <property type="project" value="TreeGrafter"/>
</dbReference>
<dbReference type="GO" id="GO:0008360">
    <property type="term" value="P:regulation of cell shape"/>
    <property type="evidence" value="ECO:0007669"/>
    <property type="project" value="UniProtKB-UniRule"/>
</dbReference>
<dbReference type="PANTHER" id="PTHR30582:SF24">
    <property type="entry name" value="L,D-TRANSPEPTIDASE ERFK_SRFK-RELATED"/>
    <property type="match status" value="1"/>
</dbReference>
<evidence type="ECO:0000313" key="12">
    <source>
        <dbReference type="EMBL" id="VDS05215.1"/>
    </source>
</evidence>
<feature type="domain" description="L,D-TPase catalytic" evidence="11">
    <location>
        <begin position="67"/>
        <end position="196"/>
    </location>
</feature>
<comment type="similarity">
    <text evidence="2">Belongs to the YkuD family.</text>
</comment>
<feature type="chain" id="PRO_5019302243" evidence="10">
    <location>
        <begin position="27"/>
        <end position="197"/>
    </location>
</feature>
<feature type="signal peptide" evidence="10">
    <location>
        <begin position="1"/>
        <end position="26"/>
    </location>
</feature>
<dbReference type="GO" id="GO:0071555">
    <property type="term" value="P:cell wall organization"/>
    <property type="evidence" value="ECO:0007669"/>
    <property type="project" value="UniProtKB-UniRule"/>
</dbReference>
<evidence type="ECO:0000256" key="5">
    <source>
        <dbReference type="ARBA" id="ARBA00022801"/>
    </source>
</evidence>
<dbReference type="Pfam" id="PF03734">
    <property type="entry name" value="YkuD"/>
    <property type="match status" value="1"/>
</dbReference>
<dbReference type="InterPro" id="IPR038063">
    <property type="entry name" value="Transpep_catalytic_dom"/>
</dbReference>
<dbReference type="PROSITE" id="PS52029">
    <property type="entry name" value="LD_TPASE"/>
    <property type="match status" value="1"/>
</dbReference>
<evidence type="ECO:0000256" key="1">
    <source>
        <dbReference type="ARBA" id="ARBA00004752"/>
    </source>
</evidence>
<dbReference type="InterPro" id="IPR050979">
    <property type="entry name" value="LD-transpeptidase"/>
</dbReference>
<dbReference type="OrthoDB" id="8478453at2"/>
<evidence type="ECO:0000256" key="8">
    <source>
        <dbReference type="ARBA" id="ARBA00023316"/>
    </source>
</evidence>
<dbReference type="Gene3D" id="2.40.440.10">
    <property type="entry name" value="L,D-transpeptidase catalytic domain-like"/>
    <property type="match status" value="1"/>
</dbReference>
<dbReference type="CDD" id="cd16913">
    <property type="entry name" value="YkuD_like"/>
    <property type="match status" value="1"/>
</dbReference>
<dbReference type="SUPFAM" id="SSF141523">
    <property type="entry name" value="L,D-transpeptidase catalytic domain-like"/>
    <property type="match status" value="1"/>
</dbReference>
<dbReference type="EC" id="2.-.-.-" evidence="12"/>
<keyword evidence="3" id="KW-0328">Glycosyltransferase</keyword>
<keyword evidence="5" id="KW-0378">Hydrolase</keyword>
<dbReference type="InterPro" id="IPR005490">
    <property type="entry name" value="LD_TPept_cat_dom"/>
</dbReference>
<protein>
    <submittedName>
        <fullName evidence="12">Putative L,D-transpeptidase ErfK/SrfK</fullName>
        <ecNumber evidence="12">2.-.-.-</ecNumber>
    </submittedName>
</protein>
<dbReference type="EMBL" id="UZWD01000028">
    <property type="protein sequence ID" value="VDS05215.1"/>
    <property type="molecule type" value="Genomic_DNA"/>
</dbReference>
<dbReference type="UniPathway" id="UPA00219"/>
<evidence type="ECO:0000256" key="10">
    <source>
        <dbReference type="SAM" id="SignalP"/>
    </source>
</evidence>
<keyword evidence="8 9" id="KW-0961">Cell wall biogenesis/degradation</keyword>
<evidence type="ECO:0000256" key="9">
    <source>
        <dbReference type="PROSITE-ProRule" id="PRU01373"/>
    </source>
</evidence>
<accession>A0A447ICM2</accession>
<gene>
    <name evidence="12" type="primary">erfK_1</name>
    <name evidence="12" type="ORF">DEVEQU_02356</name>
</gene>
<keyword evidence="4 12" id="KW-0808">Transferase</keyword>
<evidence type="ECO:0000259" key="11">
    <source>
        <dbReference type="PROSITE" id="PS52029"/>
    </source>
</evidence>
<evidence type="ECO:0000256" key="3">
    <source>
        <dbReference type="ARBA" id="ARBA00022676"/>
    </source>
</evidence>
<keyword evidence="7 9" id="KW-0573">Peptidoglycan synthesis</keyword>
<evidence type="ECO:0000256" key="2">
    <source>
        <dbReference type="ARBA" id="ARBA00005992"/>
    </source>
</evidence>
<evidence type="ECO:0000256" key="4">
    <source>
        <dbReference type="ARBA" id="ARBA00022679"/>
    </source>
</evidence>
<feature type="active site" description="Proton donor/acceptor" evidence="9">
    <location>
        <position position="156"/>
    </location>
</feature>